<organism evidence="6 7">
    <name type="scientific">Brachionus plicatilis</name>
    <name type="common">Marine rotifer</name>
    <name type="synonym">Brachionus muelleri</name>
    <dbReference type="NCBI Taxonomy" id="10195"/>
    <lineage>
        <taxon>Eukaryota</taxon>
        <taxon>Metazoa</taxon>
        <taxon>Spiralia</taxon>
        <taxon>Gnathifera</taxon>
        <taxon>Rotifera</taxon>
        <taxon>Eurotatoria</taxon>
        <taxon>Monogononta</taxon>
        <taxon>Pseudotrocha</taxon>
        <taxon>Ploima</taxon>
        <taxon>Brachionidae</taxon>
        <taxon>Brachionus</taxon>
    </lineage>
</organism>
<dbReference type="InterPro" id="IPR056327">
    <property type="entry name" value="ARMC9_CTLH-like_dom"/>
</dbReference>
<dbReference type="PANTHER" id="PTHR13083:SF3">
    <property type="entry name" value="WD REPEAT-CONTAINING PROTEIN 91"/>
    <property type="match status" value="1"/>
</dbReference>
<proteinExistence type="inferred from homology"/>
<dbReference type="EMBL" id="REGN01000243">
    <property type="protein sequence ID" value="RNA43286.1"/>
    <property type="molecule type" value="Genomic_DNA"/>
</dbReference>
<feature type="domain" description="ARMC9 CTLH-like" evidence="5">
    <location>
        <begin position="38"/>
        <end position="162"/>
    </location>
</feature>
<evidence type="ECO:0000313" key="6">
    <source>
        <dbReference type="EMBL" id="RNA43286.1"/>
    </source>
</evidence>
<dbReference type="STRING" id="10195.A0A3M7T5H3"/>
<name>A0A3M7T5H3_BRAPC</name>
<dbReference type="AlphaFoldDB" id="A0A3M7T5H3"/>
<dbReference type="GO" id="GO:0031901">
    <property type="term" value="C:early endosome membrane"/>
    <property type="evidence" value="ECO:0007669"/>
    <property type="project" value="TreeGrafter"/>
</dbReference>
<dbReference type="Pfam" id="PF23138">
    <property type="entry name" value="CTLH_Armc9"/>
    <property type="match status" value="1"/>
</dbReference>
<dbReference type="PANTHER" id="PTHR13083">
    <property type="entry name" value="WD REPEAT-CONTAINING PROTEIN 91"/>
    <property type="match status" value="1"/>
</dbReference>
<evidence type="ECO:0000256" key="4">
    <source>
        <dbReference type="ARBA" id="ARBA00022753"/>
    </source>
</evidence>
<protein>
    <submittedName>
        <fullName evidence="6">WD repeat-containing 91</fullName>
    </submittedName>
</protein>
<evidence type="ECO:0000259" key="5">
    <source>
        <dbReference type="Pfam" id="PF23138"/>
    </source>
</evidence>
<evidence type="ECO:0000256" key="2">
    <source>
        <dbReference type="ARBA" id="ARBA00004603"/>
    </source>
</evidence>
<reference evidence="6 7" key="1">
    <citation type="journal article" date="2018" name="Sci. Rep.">
        <title>Genomic signatures of local adaptation to the degree of environmental predictability in rotifers.</title>
        <authorList>
            <person name="Franch-Gras L."/>
            <person name="Hahn C."/>
            <person name="Garcia-Roger E.M."/>
            <person name="Carmona M.J."/>
            <person name="Serra M."/>
            <person name="Gomez A."/>
        </authorList>
    </citation>
    <scope>NUCLEOTIDE SEQUENCE [LARGE SCALE GENOMIC DNA]</scope>
    <source>
        <strain evidence="6">HYR1</strain>
    </source>
</reference>
<dbReference type="GO" id="GO:0045022">
    <property type="term" value="P:early endosome to late endosome transport"/>
    <property type="evidence" value="ECO:0007669"/>
    <property type="project" value="InterPro"/>
</dbReference>
<comment type="caution">
    <text evidence="6">The sequence shown here is derived from an EMBL/GenBank/DDBJ whole genome shotgun (WGS) entry which is preliminary data.</text>
</comment>
<comment type="similarity">
    <text evidence="3">Belongs to the WD repeat WDR91 family.</text>
</comment>
<gene>
    <name evidence="6" type="ORF">BpHYR1_028726</name>
</gene>
<dbReference type="GO" id="GO:0051898">
    <property type="term" value="P:negative regulation of phosphatidylinositol 3-kinase/protein kinase B signal transduction"/>
    <property type="evidence" value="ECO:0007669"/>
    <property type="project" value="InterPro"/>
</dbReference>
<dbReference type="OrthoDB" id="193023at2759"/>
<keyword evidence="7" id="KW-1185">Reference proteome</keyword>
<comment type="subcellular location">
    <subcellularLocation>
        <location evidence="1">Early endosome</location>
    </subcellularLocation>
    <subcellularLocation>
        <location evidence="2">Late endosome</location>
    </subcellularLocation>
</comment>
<keyword evidence="4" id="KW-0967">Endosome</keyword>
<dbReference type="GO" id="GO:0031902">
    <property type="term" value="C:late endosome membrane"/>
    <property type="evidence" value="ECO:0007669"/>
    <property type="project" value="TreeGrafter"/>
</dbReference>
<sequence length="332" mass="38796">MNKFIYLNQKSFSSSLKTFEYDLKSDKEKSFRPEKITELLLSFIYQYDLANLLDLWTFLDQKYFTRISLKIGTAHAISRKYELFLLRYYLVHAAQTNKLDKVVEFFENYVSKLQCQNEWKEWFCLPFTKNPEDSAQFSIYFSKNWIDTFMVSLQNFLAIIFQSIQLPRLLNYDEDAFWSKCSLNQDVPTDYDSFSRDYLQTELNDEFEFKNQTVATKSSGGLIGLFKHLKNNKLSKSRDTKNLNAIANEIINDDSNVDNSYEKLVIKPEIVQEGDPSKAISQPYVTLNQEDLNEHKSAIVLIKISHDSKFLASVDSDEIIKGVGLNRFKAFN</sequence>
<accession>A0A3M7T5H3</accession>
<evidence type="ECO:0000313" key="7">
    <source>
        <dbReference type="Proteomes" id="UP000276133"/>
    </source>
</evidence>
<dbReference type="InterPro" id="IPR039724">
    <property type="entry name" value="WDR91"/>
</dbReference>
<dbReference type="GO" id="GO:0141039">
    <property type="term" value="F:phosphatidylinositol 3-kinase inhibitor activity"/>
    <property type="evidence" value="ECO:0007669"/>
    <property type="project" value="InterPro"/>
</dbReference>
<evidence type="ECO:0000256" key="3">
    <source>
        <dbReference type="ARBA" id="ARBA00006128"/>
    </source>
</evidence>
<dbReference type="Proteomes" id="UP000276133">
    <property type="component" value="Unassembled WGS sequence"/>
</dbReference>
<evidence type="ECO:0000256" key="1">
    <source>
        <dbReference type="ARBA" id="ARBA00004412"/>
    </source>
</evidence>